<dbReference type="Proteomes" id="UP000419743">
    <property type="component" value="Unassembled WGS sequence"/>
</dbReference>
<keyword evidence="5" id="KW-1185">Reference proteome</keyword>
<comment type="caution">
    <text evidence="4">The sequence shown here is derived from an EMBL/GenBank/DDBJ whole genome shotgun (WGS) entry which is preliminary data.</text>
</comment>
<dbReference type="Pfam" id="PF10609">
    <property type="entry name" value="ParA"/>
    <property type="match status" value="1"/>
</dbReference>
<dbReference type="PANTHER" id="PTHR43384:SF6">
    <property type="entry name" value="SEPTUM SITE-DETERMINING PROTEIN MIND HOMOLOG, CHLOROPLASTIC"/>
    <property type="match status" value="1"/>
</dbReference>
<name>A0A7M4DL54_9MICO</name>
<dbReference type="PANTHER" id="PTHR43384">
    <property type="entry name" value="SEPTUM SITE-DETERMINING PROTEIN MIND HOMOLOG, CHLOROPLASTIC-RELATED"/>
    <property type="match status" value="1"/>
</dbReference>
<dbReference type="GO" id="GO:0005829">
    <property type="term" value="C:cytosol"/>
    <property type="evidence" value="ECO:0007669"/>
    <property type="project" value="TreeGrafter"/>
</dbReference>
<evidence type="ECO:0000313" key="5">
    <source>
        <dbReference type="Proteomes" id="UP000419743"/>
    </source>
</evidence>
<dbReference type="InterPro" id="IPR027417">
    <property type="entry name" value="P-loop_NTPase"/>
</dbReference>
<dbReference type="EMBL" id="CACRYJ010000042">
    <property type="protein sequence ID" value="VZO37950.1"/>
    <property type="molecule type" value="Genomic_DNA"/>
</dbReference>
<dbReference type="RefSeq" id="WP_231955389.1">
    <property type="nucleotide sequence ID" value="NZ_CACRYJ010000042.1"/>
</dbReference>
<dbReference type="GO" id="GO:0005524">
    <property type="term" value="F:ATP binding"/>
    <property type="evidence" value="ECO:0007669"/>
    <property type="project" value="UniProtKB-KW"/>
</dbReference>
<organism evidence="4 5">
    <name type="scientific">Occultella aeris</name>
    <dbReference type="NCBI Taxonomy" id="2761496"/>
    <lineage>
        <taxon>Bacteria</taxon>
        <taxon>Bacillati</taxon>
        <taxon>Actinomycetota</taxon>
        <taxon>Actinomycetes</taxon>
        <taxon>Micrococcales</taxon>
        <taxon>Ruaniaceae</taxon>
        <taxon>Occultella</taxon>
    </lineage>
</organism>
<keyword evidence="2" id="KW-0067">ATP-binding</keyword>
<keyword evidence="1" id="KW-0547">Nucleotide-binding</keyword>
<evidence type="ECO:0000256" key="2">
    <source>
        <dbReference type="ARBA" id="ARBA00022840"/>
    </source>
</evidence>
<evidence type="ECO:0000313" key="4">
    <source>
        <dbReference type="EMBL" id="VZO37950.1"/>
    </source>
</evidence>
<proteinExistence type="predicted"/>
<sequence>MSTGVLLCLRGEVEQALVASIAAAPGLSVVRRCADTAELLAAALAGLGSVAVVDADFEVDRPLVSRLRAAGTRTLVLCEPDAVDRHVRLGALAVAPGGDLLGAVTALADGADDDTDRTAERFDAVIGAGWDDPDGPTADVPDRGPTAESTEPGAVTGAGADSGEGASGRVVVVWGPPGSPGRTTIAVNLAAELAAAGEPTLLVDADIWGASVAQVLGVLDEFAGLAAAVRAADHGTLDAASLARLTPWVSQDLRVLPGLTRPGRWREVSGASLDVLWDQARRLSRWVVVDAPVLVPDDESGFDLGPARNAVAASAFAAADELVVVGAAEPIGVERLVQALLDLDDVAPTGLSRTVLVNRVRATAAGPRAAASVGEALARFAGVSDPVLVPDDRPMCDRALLAGTAWAEAAPRSAAREAVRDVVRALRDRAGEGAHAPGRRWWSGRGRGLRADRVGVARTLRGQ</sequence>
<evidence type="ECO:0000256" key="3">
    <source>
        <dbReference type="SAM" id="MobiDB-lite"/>
    </source>
</evidence>
<accession>A0A7M4DL54</accession>
<dbReference type="InterPro" id="IPR033756">
    <property type="entry name" value="YlxH/NBP35"/>
</dbReference>
<dbReference type="AlphaFoldDB" id="A0A7M4DL54"/>
<dbReference type="SUPFAM" id="SSF52540">
    <property type="entry name" value="P-loop containing nucleoside triphosphate hydrolases"/>
    <property type="match status" value="1"/>
</dbReference>
<evidence type="ECO:0000256" key="1">
    <source>
        <dbReference type="ARBA" id="ARBA00022741"/>
    </source>
</evidence>
<dbReference type="GO" id="GO:0016887">
    <property type="term" value="F:ATP hydrolysis activity"/>
    <property type="evidence" value="ECO:0007669"/>
    <property type="project" value="TreeGrafter"/>
</dbReference>
<gene>
    <name evidence="4" type="ORF">HALOF300_02870</name>
</gene>
<feature type="region of interest" description="Disordered" evidence="3">
    <location>
        <begin position="127"/>
        <end position="163"/>
    </location>
</feature>
<dbReference type="GO" id="GO:0009898">
    <property type="term" value="C:cytoplasmic side of plasma membrane"/>
    <property type="evidence" value="ECO:0007669"/>
    <property type="project" value="TreeGrafter"/>
</dbReference>
<reference evidence="4 5" key="1">
    <citation type="submission" date="2019-11" db="EMBL/GenBank/DDBJ databases">
        <authorList>
            <person name="Criscuolo A."/>
        </authorList>
    </citation>
    <scope>NUCLEOTIDE SEQUENCE [LARGE SCALE GENOMIC DNA]</scope>
    <source>
        <strain evidence="4">CIP111667</strain>
    </source>
</reference>
<protein>
    <submittedName>
        <fullName evidence="4">CobQ/CobB/MinD/ParA nucleotide binding domain protein</fullName>
    </submittedName>
</protein>
<dbReference type="Gene3D" id="3.40.50.300">
    <property type="entry name" value="P-loop containing nucleotide triphosphate hydrolases"/>
    <property type="match status" value="1"/>
</dbReference>
<dbReference type="GO" id="GO:0051782">
    <property type="term" value="P:negative regulation of cell division"/>
    <property type="evidence" value="ECO:0007669"/>
    <property type="project" value="TreeGrafter"/>
</dbReference>
<dbReference type="InterPro" id="IPR050625">
    <property type="entry name" value="ParA/MinD_ATPase"/>
</dbReference>